<feature type="transmembrane region" description="Helical" evidence="6">
    <location>
        <begin position="166"/>
        <end position="184"/>
    </location>
</feature>
<evidence type="ECO:0000313" key="9">
    <source>
        <dbReference type="Proteomes" id="UP000663929"/>
    </source>
</evidence>
<comment type="subcellular location">
    <subcellularLocation>
        <location evidence="1">Cell membrane</location>
        <topology evidence="1">Multi-pass membrane protein</topology>
    </subcellularLocation>
</comment>
<keyword evidence="5 6" id="KW-0472">Membrane</keyword>
<keyword evidence="4 6" id="KW-1133">Transmembrane helix</keyword>
<evidence type="ECO:0000256" key="3">
    <source>
        <dbReference type="ARBA" id="ARBA00022692"/>
    </source>
</evidence>
<dbReference type="InterPro" id="IPR013525">
    <property type="entry name" value="ABC2_TM"/>
</dbReference>
<keyword evidence="2" id="KW-1003">Cell membrane</keyword>
<dbReference type="RefSeq" id="WP_237383088.1">
    <property type="nucleotide sequence ID" value="NZ_CP071793.1"/>
</dbReference>
<organism evidence="8 9">
    <name type="scientific">Sulfidibacter corallicola</name>
    <dbReference type="NCBI Taxonomy" id="2818388"/>
    <lineage>
        <taxon>Bacteria</taxon>
        <taxon>Pseudomonadati</taxon>
        <taxon>Acidobacteriota</taxon>
        <taxon>Holophagae</taxon>
        <taxon>Acanthopleuribacterales</taxon>
        <taxon>Acanthopleuribacteraceae</taxon>
        <taxon>Sulfidibacter</taxon>
    </lineage>
</organism>
<feature type="transmembrane region" description="Helical" evidence="6">
    <location>
        <begin position="12"/>
        <end position="38"/>
    </location>
</feature>
<dbReference type="EMBL" id="CP071793">
    <property type="protein sequence ID" value="QTD52990.1"/>
    <property type="molecule type" value="Genomic_DNA"/>
</dbReference>
<evidence type="ECO:0000313" key="8">
    <source>
        <dbReference type="EMBL" id="QTD52990.1"/>
    </source>
</evidence>
<reference evidence="8" key="1">
    <citation type="submission" date="2021-03" db="EMBL/GenBank/DDBJ databases">
        <title>Acanthopleuribacteraceae sp. M133.</title>
        <authorList>
            <person name="Wang G."/>
        </authorList>
    </citation>
    <scope>NUCLEOTIDE SEQUENCE</scope>
    <source>
        <strain evidence="8">M133</strain>
    </source>
</reference>
<keyword evidence="3 6" id="KW-0812">Transmembrane</keyword>
<evidence type="ECO:0000256" key="4">
    <source>
        <dbReference type="ARBA" id="ARBA00022989"/>
    </source>
</evidence>
<evidence type="ECO:0000259" key="7">
    <source>
        <dbReference type="Pfam" id="PF12698"/>
    </source>
</evidence>
<feature type="transmembrane region" description="Helical" evidence="6">
    <location>
        <begin position="98"/>
        <end position="124"/>
    </location>
</feature>
<name>A0A8A4TTY8_SULCO</name>
<dbReference type="Proteomes" id="UP000663929">
    <property type="component" value="Chromosome"/>
</dbReference>
<feature type="transmembrane region" description="Helical" evidence="6">
    <location>
        <begin position="58"/>
        <end position="77"/>
    </location>
</feature>
<keyword evidence="9" id="KW-1185">Reference proteome</keyword>
<evidence type="ECO:0000256" key="5">
    <source>
        <dbReference type="ARBA" id="ARBA00023136"/>
    </source>
</evidence>
<dbReference type="Pfam" id="PF12698">
    <property type="entry name" value="ABC2_membrane_3"/>
    <property type="match status" value="1"/>
</dbReference>
<dbReference type="AlphaFoldDB" id="A0A8A4TTY8"/>
<protein>
    <submittedName>
        <fullName evidence="8">ABC transporter permease</fullName>
    </submittedName>
</protein>
<feature type="transmembrane region" description="Helical" evidence="6">
    <location>
        <begin position="204"/>
        <end position="223"/>
    </location>
</feature>
<dbReference type="GO" id="GO:0140359">
    <property type="term" value="F:ABC-type transporter activity"/>
    <property type="evidence" value="ECO:0007669"/>
    <property type="project" value="InterPro"/>
</dbReference>
<accession>A0A8A4TTY8</accession>
<dbReference type="InterPro" id="IPR051449">
    <property type="entry name" value="ABC-2_transporter_component"/>
</dbReference>
<gene>
    <name evidence="8" type="ORF">J3U87_11050</name>
</gene>
<sequence>MRLVWLIARKEMSHLLNSAVFCLLGLVFVLMPAILLFWNPGPTNLFLSGHTSLQAFFQQLPILLMVFVPALSMRAYAEENRSGNLERLLSFPLSAGHLVLGKFFGCFAILVGCLAATAPFPFLVSQMGDLDWGPVLGGYLGALLLAGSCLAVALFCGAFTKRQPTAFITSVIALAVVMLWRIPALNLHDRFQSVARGLIDIRDLFFYLAVMLFFLFLNQGVVAHKRH</sequence>
<dbReference type="PANTHER" id="PTHR30294">
    <property type="entry name" value="MEMBRANE COMPONENT OF ABC TRANSPORTER YHHJ-RELATED"/>
    <property type="match status" value="1"/>
</dbReference>
<evidence type="ECO:0000256" key="2">
    <source>
        <dbReference type="ARBA" id="ARBA00022475"/>
    </source>
</evidence>
<dbReference type="PANTHER" id="PTHR30294:SF29">
    <property type="entry name" value="MULTIDRUG ABC TRANSPORTER PERMEASE YBHS-RELATED"/>
    <property type="match status" value="1"/>
</dbReference>
<dbReference type="GO" id="GO:0005886">
    <property type="term" value="C:plasma membrane"/>
    <property type="evidence" value="ECO:0007669"/>
    <property type="project" value="UniProtKB-SubCell"/>
</dbReference>
<feature type="domain" description="ABC-2 type transporter transmembrane" evidence="7">
    <location>
        <begin position="56"/>
        <end position="179"/>
    </location>
</feature>
<proteinExistence type="predicted"/>
<feature type="transmembrane region" description="Helical" evidence="6">
    <location>
        <begin position="136"/>
        <end position="159"/>
    </location>
</feature>
<evidence type="ECO:0000256" key="6">
    <source>
        <dbReference type="SAM" id="Phobius"/>
    </source>
</evidence>
<evidence type="ECO:0000256" key="1">
    <source>
        <dbReference type="ARBA" id="ARBA00004651"/>
    </source>
</evidence>
<dbReference type="KEGG" id="scor:J3U87_11050"/>